<dbReference type="Pfam" id="PF03033">
    <property type="entry name" value="Glyco_transf_28"/>
    <property type="match status" value="1"/>
</dbReference>
<feature type="compositionally biased region" description="Basic and acidic residues" evidence="2">
    <location>
        <begin position="1044"/>
        <end position="1054"/>
    </location>
</feature>
<dbReference type="PANTHER" id="PTHR48050">
    <property type="entry name" value="STEROL 3-BETA-GLUCOSYLTRANSFERASE"/>
    <property type="match status" value="1"/>
</dbReference>
<evidence type="ECO:0000256" key="1">
    <source>
        <dbReference type="ARBA" id="ARBA00022679"/>
    </source>
</evidence>
<feature type="domain" description="Glycosyltransferase family 28 N-terminal" evidence="3">
    <location>
        <begin position="178"/>
        <end position="235"/>
    </location>
</feature>
<evidence type="ECO:0000313" key="5">
    <source>
        <dbReference type="EMBL" id="KAF6226466.1"/>
    </source>
</evidence>
<name>A0A8H6CNI7_9LECA</name>
<dbReference type="InterPro" id="IPR002213">
    <property type="entry name" value="UDP_glucos_trans"/>
</dbReference>
<feature type="compositionally biased region" description="Low complexity" evidence="2">
    <location>
        <begin position="813"/>
        <end position="831"/>
    </location>
</feature>
<dbReference type="FunFam" id="3.40.50.2000:FF:000100">
    <property type="entry name" value="Glycosyltransferase family 1 protein"/>
    <property type="match status" value="1"/>
</dbReference>
<feature type="compositionally biased region" description="Polar residues" evidence="2">
    <location>
        <begin position="41"/>
        <end position="52"/>
    </location>
</feature>
<feature type="compositionally biased region" description="Polar residues" evidence="2">
    <location>
        <begin position="73"/>
        <end position="86"/>
    </location>
</feature>
<gene>
    <name evidence="5" type="ORF">HO133_009332</name>
</gene>
<accession>A0A8H6CNI7</accession>
<feature type="compositionally biased region" description="Acidic residues" evidence="2">
    <location>
        <begin position="1203"/>
        <end position="1214"/>
    </location>
</feature>
<feature type="domain" description="Erythromycin biosynthesis protein CIII-like C-terminal" evidence="4">
    <location>
        <begin position="512"/>
        <end position="605"/>
    </location>
</feature>
<dbReference type="SUPFAM" id="SSF53756">
    <property type="entry name" value="UDP-Glycosyltransferase/glycogen phosphorylase"/>
    <property type="match status" value="1"/>
</dbReference>
<evidence type="ECO:0000259" key="4">
    <source>
        <dbReference type="Pfam" id="PF06722"/>
    </source>
</evidence>
<comment type="caution">
    <text evidence="5">The sequence shown here is derived from an EMBL/GenBank/DDBJ whole genome shotgun (WGS) entry which is preliminary data.</text>
</comment>
<evidence type="ECO:0000313" key="6">
    <source>
        <dbReference type="Proteomes" id="UP000593566"/>
    </source>
</evidence>
<dbReference type="GO" id="GO:0005975">
    <property type="term" value="P:carbohydrate metabolic process"/>
    <property type="evidence" value="ECO:0007669"/>
    <property type="project" value="InterPro"/>
</dbReference>
<dbReference type="SMART" id="SM00726">
    <property type="entry name" value="UIM"/>
    <property type="match status" value="5"/>
</dbReference>
<feature type="region of interest" description="Disordered" evidence="2">
    <location>
        <begin position="734"/>
        <end position="845"/>
    </location>
</feature>
<evidence type="ECO:0008006" key="7">
    <source>
        <dbReference type="Google" id="ProtNLM"/>
    </source>
</evidence>
<evidence type="ECO:0000256" key="2">
    <source>
        <dbReference type="SAM" id="MobiDB-lite"/>
    </source>
</evidence>
<dbReference type="GeneID" id="59337727"/>
<dbReference type="InterPro" id="IPR010610">
    <property type="entry name" value="EryCIII-like_C"/>
</dbReference>
<organism evidence="5 6">
    <name type="scientific">Letharia lupina</name>
    <dbReference type="NCBI Taxonomy" id="560253"/>
    <lineage>
        <taxon>Eukaryota</taxon>
        <taxon>Fungi</taxon>
        <taxon>Dikarya</taxon>
        <taxon>Ascomycota</taxon>
        <taxon>Pezizomycotina</taxon>
        <taxon>Lecanoromycetes</taxon>
        <taxon>OSLEUM clade</taxon>
        <taxon>Lecanoromycetidae</taxon>
        <taxon>Lecanorales</taxon>
        <taxon>Lecanorineae</taxon>
        <taxon>Parmeliaceae</taxon>
        <taxon>Letharia</taxon>
    </lineage>
</organism>
<keyword evidence="1" id="KW-0808">Transferase</keyword>
<dbReference type="PANTHER" id="PTHR48050:SF13">
    <property type="entry name" value="STEROL 3-BETA-GLUCOSYLTRANSFERASE UGT80A2"/>
    <property type="match status" value="1"/>
</dbReference>
<keyword evidence="6" id="KW-1185">Reference proteome</keyword>
<dbReference type="CDD" id="cd03784">
    <property type="entry name" value="GT1_Gtf-like"/>
    <property type="match status" value="1"/>
</dbReference>
<feature type="region of interest" description="Disordered" evidence="2">
    <location>
        <begin position="1149"/>
        <end position="1174"/>
    </location>
</feature>
<reference evidence="5 6" key="1">
    <citation type="journal article" date="2020" name="Genomics">
        <title>Complete, high-quality genomes from long-read metagenomic sequencing of two wolf lichen thalli reveals enigmatic genome architecture.</title>
        <authorList>
            <person name="McKenzie S.K."/>
            <person name="Walston R.F."/>
            <person name="Allen J.L."/>
        </authorList>
    </citation>
    <scope>NUCLEOTIDE SEQUENCE [LARGE SCALE GENOMIC DNA]</scope>
    <source>
        <strain evidence="5">WasteWater1</strain>
    </source>
</reference>
<dbReference type="InterPro" id="IPR003903">
    <property type="entry name" value="UIM_dom"/>
</dbReference>
<dbReference type="Gene3D" id="3.40.50.2000">
    <property type="entry name" value="Glycogen Phosphorylase B"/>
    <property type="match status" value="2"/>
</dbReference>
<feature type="region of interest" description="Disordered" evidence="2">
    <location>
        <begin position="1188"/>
        <end position="1214"/>
    </location>
</feature>
<sequence>MSPHYPQISDTTGGKVEVPQAVIAQAEAAANSNQPEDSQRHSQSASDQTPEASGSKETHLHSTANRQKIDGARSSNAQPSASTEQPIEQVPSVAYGTQLGQVDFSQDGFDTKAKVADDGRLNIKINQKTRGLSDLLVPALRSQLNLQQVDHPADHPPGYIPPALGGLPGQAPPPPLNVVIHVVGSRGDVQPFIALGKVLKETHGHRVRLATHGTFRQFVEENGLEFFSIGGDPAELMAFMVKNPGLMPGMDSLRSGDVGKRRKGMYEIVQGCWRSCIEVGDGTGIRASDDHLDSRSSLDSGIGMDSDPSAKPFVADAIIANPPSFAHIHCAEKLGIPLHLMFTMPWSPTQAFPHPLANIQSSNADTSITNFMSYALVEMMTWQGLGDIINRFREKSLNLEPVSLMWAPGMASRLRIPYTYCWSPALIPKPKDWGPHISISGFYFLSLASSFTPEHDLAAFLAAGPPPVYIGFGSIVVDDPNAMTRLIFEAVKKTGQRALVSKGWGGFGADALGIPEGVFMLGNVPHDWLFKHVSCVVHHGGAGTTAAGIALGKPTVIVPFFGDQPFWGAMVAKAGAGPLPVPSKQLTADKLAAAILEALKPDTLQRAQELGARIGSEKGTDVGAQSFHEKLDVDSMRCLVSPSRAAVWRVKRTTIRLSAFAATTLFNENLLDFNNLKLYRPREYDSEDGPWDPISGGASALLGTLGSLMMGFADFPVEILRALRIKPSENIADSEVPSAGEKTAGEKTKSANSSKVSLDSAPTGVGNREDSVDPASPLELGDSNEAPLSPTDTDRQSLTRPGARSHRPNSMKSALRGSLSRSSSRNSSPNRRAPHPHRTLSGSQAGQISLEAAVGAGKSIKQIVGAGLKSPMDFTLSLARGFHNAPKLYGDESVRQADKVTGLQSGLKAAGKEFGFGFYDGISGLVTQPLEGAKKEGVAGLIKGFGKGIGGVVLKPGAAIWGLPGYTFKGIYKELQKHLGSSVQNYIVAARTAQGYDEWHNASPEERLDVVSRWQSIQVEIEKEKQLARHGVFHGHHCYLKTTIEERRKSSAEKKGKKNAKGNATADAFAEIRASHPLVAQTQKSKESDPSHDGADFEEAIRTSVAATSHGNPEEDQVIEKAIRASIMELHLASKEGDNDEAIQRAIQASAAEATQARSEDRSKPRPTTLDGAGDHEKELAVALQRSVQENQQSEARHPLADADFDDSGVDTDDDENIKVAIERSKPTPIGQPRAGNDEDDFQTAIELSKKAHEEHEYGLSKSKTEEEIVLAYIKKQSLAEEQLKKSVAANRD</sequence>
<feature type="region of interest" description="Disordered" evidence="2">
    <location>
        <begin position="1044"/>
        <end position="1064"/>
    </location>
</feature>
<protein>
    <recommendedName>
        <fullName evidence="7">Glycosyltransferase family 28 N-terminal domain-containing protein</fullName>
    </recommendedName>
</protein>
<feature type="compositionally biased region" description="Low complexity" evidence="2">
    <location>
        <begin position="16"/>
        <end position="36"/>
    </location>
</feature>
<evidence type="ECO:0000259" key="3">
    <source>
        <dbReference type="Pfam" id="PF03033"/>
    </source>
</evidence>
<feature type="region of interest" description="Disordered" evidence="2">
    <location>
        <begin position="1"/>
        <end position="87"/>
    </location>
</feature>
<dbReference type="EMBL" id="JACCJB010000006">
    <property type="protein sequence ID" value="KAF6226466.1"/>
    <property type="molecule type" value="Genomic_DNA"/>
</dbReference>
<dbReference type="Proteomes" id="UP000593566">
    <property type="component" value="Unassembled WGS sequence"/>
</dbReference>
<dbReference type="InterPro" id="IPR050426">
    <property type="entry name" value="Glycosyltransferase_28"/>
</dbReference>
<dbReference type="RefSeq" id="XP_037155019.1">
    <property type="nucleotide sequence ID" value="XM_037300193.1"/>
</dbReference>
<dbReference type="FunFam" id="3.40.50.2000:FF:000009">
    <property type="entry name" value="Sterol 3-beta-glucosyltransferase UGT80A2"/>
    <property type="match status" value="1"/>
</dbReference>
<dbReference type="InterPro" id="IPR004276">
    <property type="entry name" value="GlycoTrans_28_N"/>
</dbReference>
<dbReference type="Pfam" id="PF06722">
    <property type="entry name" value="EryCIII-like_C"/>
    <property type="match status" value="1"/>
</dbReference>
<dbReference type="GO" id="GO:0016906">
    <property type="term" value="F:sterol 3-beta-glucosyltransferase activity"/>
    <property type="evidence" value="ECO:0007669"/>
    <property type="project" value="UniProtKB-ARBA"/>
</dbReference>
<proteinExistence type="predicted"/>